<sequence length="114" mass="13329">MRISLGSFFHEILRLPVFVPRKYSNKKDHLFHFTINTHSLFFFLFGLSLHRGFVPPSAFPLRGVKILQSTESPWGLSRMESQRRGIFSVGMRMGTKIPQRQARRLEWGSPSRPR</sequence>
<name>A0A445CFA6_ARAHY</name>
<evidence type="ECO:0000313" key="1">
    <source>
        <dbReference type="EMBL" id="RYR49601.1"/>
    </source>
</evidence>
<dbReference type="EMBL" id="SDMP01000007">
    <property type="protein sequence ID" value="RYR49601.1"/>
    <property type="molecule type" value="Genomic_DNA"/>
</dbReference>
<proteinExistence type="predicted"/>
<keyword evidence="2" id="KW-1185">Reference proteome</keyword>
<comment type="caution">
    <text evidence="1">The sequence shown here is derived from an EMBL/GenBank/DDBJ whole genome shotgun (WGS) entry which is preliminary data.</text>
</comment>
<protein>
    <submittedName>
        <fullName evidence="1">Uncharacterized protein</fullName>
    </submittedName>
</protein>
<dbReference type="Proteomes" id="UP000289738">
    <property type="component" value="Chromosome A07"/>
</dbReference>
<gene>
    <name evidence="1" type="ORF">Ahy_A07g036120</name>
</gene>
<evidence type="ECO:0000313" key="2">
    <source>
        <dbReference type="Proteomes" id="UP000289738"/>
    </source>
</evidence>
<reference evidence="1 2" key="1">
    <citation type="submission" date="2019-01" db="EMBL/GenBank/DDBJ databases">
        <title>Sequencing of cultivated peanut Arachis hypogaea provides insights into genome evolution and oil improvement.</title>
        <authorList>
            <person name="Chen X."/>
        </authorList>
    </citation>
    <scope>NUCLEOTIDE SEQUENCE [LARGE SCALE GENOMIC DNA]</scope>
    <source>
        <strain evidence="2">cv. Fuhuasheng</strain>
        <tissue evidence="1">Leaves</tissue>
    </source>
</reference>
<dbReference type="AlphaFoldDB" id="A0A445CFA6"/>
<accession>A0A445CFA6</accession>
<organism evidence="1 2">
    <name type="scientific">Arachis hypogaea</name>
    <name type="common">Peanut</name>
    <dbReference type="NCBI Taxonomy" id="3818"/>
    <lineage>
        <taxon>Eukaryota</taxon>
        <taxon>Viridiplantae</taxon>
        <taxon>Streptophyta</taxon>
        <taxon>Embryophyta</taxon>
        <taxon>Tracheophyta</taxon>
        <taxon>Spermatophyta</taxon>
        <taxon>Magnoliopsida</taxon>
        <taxon>eudicotyledons</taxon>
        <taxon>Gunneridae</taxon>
        <taxon>Pentapetalae</taxon>
        <taxon>rosids</taxon>
        <taxon>fabids</taxon>
        <taxon>Fabales</taxon>
        <taxon>Fabaceae</taxon>
        <taxon>Papilionoideae</taxon>
        <taxon>50 kb inversion clade</taxon>
        <taxon>dalbergioids sensu lato</taxon>
        <taxon>Dalbergieae</taxon>
        <taxon>Pterocarpus clade</taxon>
        <taxon>Arachis</taxon>
    </lineage>
</organism>